<dbReference type="Gene3D" id="3.40.630.30">
    <property type="match status" value="1"/>
</dbReference>
<organism evidence="2 3">
    <name type="scientific">Candidatus Acutalibacter ornithocaccae</name>
    <dbReference type="NCBI Taxonomy" id="2838416"/>
    <lineage>
        <taxon>Bacteria</taxon>
        <taxon>Bacillati</taxon>
        <taxon>Bacillota</taxon>
        <taxon>Clostridia</taxon>
        <taxon>Eubacteriales</taxon>
        <taxon>Acutalibacteraceae</taxon>
        <taxon>Acutalibacter</taxon>
    </lineage>
</organism>
<dbReference type="InterPro" id="IPR016181">
    <property type="entry name" value="Acyl_CoA_acyltransferase"/>
</dbReference>
<reference evidence="2" key="1">
    <citation type="journal article" date="2021" name="PeerJ">
        <title>Extensive microbial diversity within the chicken gut microbiome revealed by metagenomics and culture.</title>
        <authorList>
            <person name="Gilroy R."/>
            <person name="Ravi A."/>
            <person name="Getino M."/>
            <person name="Pursley I."/>
            <person name="Horton D.L."/>
            <person name="Alikhan N.F."/>
            <person name="Baker D."/>
            <person name="Gharbi K."/>
            <person name="Hall N."/>
            <person name="Watson M."/>
            <person name="Adriaenssens E.M."/>
            <person name="Foster-Nyarko E."/>
            <person name="Jarju S."/>
            <person name="Secka A."/>
            <person name="Antonio M."/>
            <person name="Oren A."/>
            <person name="Chaudhuri R.R."/>
            <person name="La Ragione R."/>
            <person name="Hildebrand F."/>
            <person name="Pallen M.J."/>
        </authorList>
    </citation>
    <scope>NUCLEOTIDE SEQUENCE</scope>
    <source>
        <strain evidence="2">ChiBcolR8-3208</strain>
    </source>
</reference>
<evidence type="ECO:0000259" key="1">
    <source>
        <dbReference type="PROSITE" id="PS51186"/>
    </source>
</evidence>
<dbReference type="AlphaFoldDB" id="A0A9D2LYZ0"/>
<dbReference type="EMBL" id="DWXZ01000126">
    <property type="protein sequence ID" value="HJB37604.1"/>
    <property type="molecule type" value="Genomic_DNA"/>
</dbReference>
<proteinExistence type="predicted"/>
<feature type="domain" description="N-acetyltransferase" evidence="1">
    <location>
        <begin position="122"/>
        <end position="243"/>
    </location>
</feature>
<dbReference type="Pfam" id="PF00583">
    <property type="entry name" value="Acetyltransf_1"/>
    <property type="match status" value="1"/>
</dbReference>
<evidence type="ECO:0000313" key="3">
    <source>
        <dbReference type="Proteomes" id="UP000824214"/>
    </source>
</evidence>
<dbReference type="Proteomes" id="UP000824214">
    <property type="component" value="Unassembled WGS sequence"/>
</dbReference>
<comment type="caution">
    <text evidence="2">The sequence shown here is derived from an EMBL/GenBank/DDBJ whole genome shotgun (WGS) entry which is preliminary data.</text>
</comment>
<dbReference type="InterPro" id="IPR000182">
    <property type="entry name" value="GNAT_dom"/>
</dbReference>
<gene>
    <name evidence="2" type="ORF">H9942_06000</name>
</gene>
<dbReference type="SUPFAM" id="SSF55729">
    <property type="entry name" value="Acyl-CoA N-acyltransferases (Nat)"/>
    <property type="match status" value="1"/>
</dbReference>
<reference evidence="2" key="2">
    <citation type="submission" date="2021-04" db="EMBL/GenBank/DDBJ databases">
        <authorList>
            <person name="Gilroy R."/>
        </authorList>
    </citation>
    <scope>NUCLEOTIDE SEQUENCE</scope>
    <source>
        <strain evidence="2">ChiBcolR8-3208</strain>
    </source>
</reference>
<dbReference type="PROSITE" id="PS51186">
    <property type="entry name" value="GNAT"/>
    <property type="match status" value="1"/>
</dbReference>
<evidence type="ECO:0000313" key="2">
    <source>
        <dbReference type="EMBL" id="HJB37604.1"/>
    </source>
</evidence>
<sequence>MIRLVQGEGEKRRLLALCEKTPFGCKIASIANSYGFDKSFANFWLNTEEDVVYCLVDGAMLLSGTVLQGDASREFLHVVGAREVLCAVRNAEAMNLTPTQVGDVLKHTQEPGDLPKELPPSVNIREIYTLLEKAGMIGEFEPFYLDLSHKLRHNEALALTERGPEGLRACAVVSSISQRGAILSALAVREGMRRQGLGSRLVRRAESYFPGKMLYVFREQHKNKEFYKSLGFTKTDTWVHSLL</sequence>
<dbReference type="CDD" id="cd04301">
    <property type="entry name" value="NAT_SF"/>
    <property type="match status" value="1"/>
</dbReference>
<dbReference type="GO" id="GO:0016747">
    <property type="term" value="F:acyltransferase activity, transferring groups other than amino-acyl groups"/>
    <property type="evidence" value="ECO:0007669"/>
    <property type="project" value="InterPro"/>
</dbReference>
<name>A0A9D2LYZ0_9FIRM</name>
<accession>A0A9D2LYZ0</accession>
<protein>
    <submittedName>
        <fullName evidence="2">GNAT family N-acetyltransferase</fullName>
    </submittedName>
</protein>